<dbReference type="InterPro" id="IPR009422">
    <property type="entry name" value="Gemin6"/>
</dbReference>
<name>A0A1I7RUV0_BURXY</name>
<dbReference type="WBParaSite" id="BXY_0451000.1">
    <property type="protein sequence ID" value="BXY_0451000.1"/>
    <property type="gene ID" value="BXY_0451000"/>
</dbReference>
<sequence>MEVSTVDIQQLYDLQGTPIKVELQSATRAKEIYGNLYTVDPDTRNLVIAQFNEEDKVSPSKLLLIPSYSIKLVHELTGIDEFPETSGTVDNLIEQIDQRFAQKPEENEPEGLVQGRKQALLDHLNAQNVPFEETEKTIKVGPVIIEYPYNKQSMISENLVALERTQKVLANVLQ</sequence>
<evidence type="ECO:0000313" key="4">
    <source>
        <dbReference type="Proteomes" id="UP000659654"/>
    </source>
</evidence>
<evidence type="ECO:0000313" key="3">
    <source>
        <dbReference type="Proteomes" id="UP000095284"/>
    </source>
</evidence>
<proteinExistence type="predicted"/>
<dbReference type="PROSITE" id="PS52001">
    <property type="entry name" value="AD"/>
    <property type="match status" value="1"/>
</dbReference>
<dbReference type="InterPro" id="IPR047574">
    <property type="entry name" value="AD"/>
</dbReference>
<dbReference type="AlphaFoldDB" id="A0A1I7RUV0"/>
<dbReference type="GO" id="GO:0005634">
    <property type="term" value="C:nucleus"/>
    <property type="evidence" value="ECO:0007669"/>
    <property type="project" value="InterPro"/>
</dbReference>
<accession>A0A1I7RUV0</accession>
<dbReference type="EMBL" id="CAJFCV020000003">
    <property type="protein sequence ID" value="CAG9105413.1"/>
    <property type="molecule type" value="Genomic_DNA"/>
</dbReference>
<reference evidence="2" key="2">
    <citation type="submission" date="2020-09" db="EMBL/GenBank/DDBJ databases">
        <authorList>
            <person name="Kikuchi T."/>
        </authorList>
    </citation>
    <scope>NUCLEOTIDE SEQUENCE</scope>
    <source>
        <strain evidence="2">Ka4C1</strain>
    </source>
</reference>
<dbReference type="OrthoDB" id="77463at2759"/>
<keyword evidence="4" id="KW-1185">Reference proteome</keyword>
<evidence type="ECO:0000259" key="1">
    <source>
        <dbReference type="PROSITE" id="PS52001"/>
    </source>
</evidence>
<dbReference type="Gene3D" id="2.30.30.100">
    <property type="match status" value="1"/>
</dbReference>
<feature type="domain" description="AD" evidence="1">
    <location>
        <begin position="83"/>
        <end position="174"/>
    </location>
</feature>
<evidence type="ECO:0000313" key="5">
    <source>
        <dbReference type="WBParaSite" id="BXY_0451000.1"/>
    </source>
</evidence>
<dbReference type="PANTHER" id="PTHR14710">
    <property type="entry name" value="GEM-ASSOCIATED PROTEIN 6"/>
    <property type="match status" value="1"/>
</dbReference>
<dbReference type="Proteomes" id="UP000095284">
    <property type="component" value="Unplaced"/>
</dbReference>
<dbReference type="Proteomes" id="UP000582659">
    <property type="component" value="Unassembled WGS sequence"/>
</dbReference>
<dbReference type="GO" id="GO:0032797">
    <property type="term" value="C:SMN complex"/>
    <property type="evidence" value="ECO:0007669"/>
    <property type="project" value="TreeGrafter"/>
</dbReference>
<organism evidence="3 5">
    <name type="scientific">Bursaphelenchus xylophilus</name>
    <name type="common">Pinewood nematode worm</name>
    <name type="synonym">Aphelenchoides xylophilus</name>
    <dbReference type="NCBI Taxonomy" id="6326"/>
    <lineage>
        <taxon>Eukaryota</taxon>
        <taxon>Metazoa</taxon>
        <taxon>Ecdysozoa</taxon>
        <taxon>Nematoda</taxon>
        <taxon>Chromadorea</taxon>
        <taxon>Rhabditida</taxon>
        <taxon>Tylenchina</taxon>
        <taxon>Tylenchomorpha</taxon>
        <taxon>Aphelenchoidea</taxon>
        <taxon>Aphelenchoididae</taxon>
        <taxon>Bursaphelenchus</taxon>
    </lineage>
</organism>
<reference evidence="5" key="1">
    <citation type="submission" date="2016-11" db="UniProtKB">
        <authorList>
            <consortium name="WormBaseParasite"/>
        </authorList>
    </citation>
    <scope>IDENTIFICATION</scope>
</reference>
<dbReference type="GO" id="GO:0000387">
    <property type="term" value="P:spliceosomal snRNP assembly"/>
    <property type="evidence" value="ECO:0007669"/>
    <property type="project" value="TreeGrafter"/>
</dbReference>
<dbReference type="GO" id="GO:0000245">
    <property type="term" value="P:spliceosomal complex assembly"/>
    <property type="evidence" value="ECO:0007669"/>
    <property type="project" value="InterPro"/>
</dbReference>
<dbReference type="SMR" id="A0A1I7RUV0"/>
<dbReference type="EMBL" id="CAJFDI010000003">
    <property type="protein sequence ID" value="CAD5219849.1"/>
    <property type="molecule type" value="Genomic_DNA"/>
</dbReference>
<dbReference type="Proteomes" id="UP000659654">
    <property type="component" value="Unassembled WGS sequence"/>
</dbReference>
<evidence type="ECO:0000313" key="2">
    <source>
        <dbReference type="EMBL" id="CAD5219849.1"/>
    </source>
</evidence>
<dbReference type="PANTHER" id="PTHR14710:SF2">
    <property type="entry name" value="GEM-ASSOCIATED PROTEIN 6"/>
    <property type="match status" value="1"/>
</dbReference>
<protein>
    <submittedName>
        <fullName evidence="2">(pine wood nematode) hypothetical protein</fullName>
    </submittedName>
</protein>
<gene>
    <name evidence="2" type="ORF">BXYJ_LOCUS5884</name>
</gene>